<evidence type="ECO:0008006" key="4">
    <source>
        <dbReference type="Google" id="ProtNLM"/>
    </source>
</evidence>
<keyword evidence="1" id="KW-0732">Signal</keyword>
<gene>
    <name evidence="2" type="ORF">OG563_35955</name>
</gene>
<reference evidence="2" key="1">
    <citation type="submission" date="2022-10" db="EMBL/GenBank/DDBJ databases">
        <title>The complete genomes of actinobacterial strains from the NBC collection.</title>
        <authorList>
            <person name="Joergensen T.S."/>
            <person name="Alvarez Arevalo M."/>
            <person name="Sterndorff E.B."/>
            <person name="Faurdal D."/>
            <person name="Vuksanovic O."/>
            <person name="Mourched A.-S."/>
            <person name="Charusanti P."/>
            <person name="Shaw S."/>
            <person name="Blin K."/>
            <person name="Weber T."/>
        </authorList>
    </citation>
    <scope>NUCLEOTIDE SEQUENCE</scope>
    <source>
        <strain evidence="2">NBC_01482</strain>
    </source>
</reference>
<evidence type="ECO:0000313" key="2">
    <source>
        <dbReference type="EMBL" id="WUV44527.1"/>
    </source>
</evidence>
<evidence type="ECO:0000256" key="1">
    <source>
        <dbReference type="SAM" id="SignalP"/>
    </source>
</evidence>
<dbReference type="PROSITE" id="PS51257">
    <property type="entry name" value="PROKAR_LIPOPROTEIN"/>
    <property type="match status" value="1"/>
</dbReference>
<protein>
    <recommendedName>
        <fullName evidence="4">Secreted protein</fullName>
    </recommendedName>
</protein>
<name>A0ABZ1YRN0_9NOCA</name>
<feature type="chain" id="PRO_5047471644" description="Secreted protein" evidence="1">
    <location>
        <begin position="29"/>
        <end position="132"/>
    </location>
</feature>
<sequence length="132" mass="13387">MSYRTITTATVLGTAIAALACTAPTANATVTRVGVMPDSNYGLATNYGTDCPATAEAYVSNAAEPVSFYDNGVLFGVVRPLGGIALLPWIPKTTGPHTLSAVQAPDVTPIGTVDVRVGTGVHVGFACVVFGS</sequence>
<organism evidence="2 3">
    <name type="scientific">Nocardia vinacea</name>
    <dbReference type="NCBI Taxonomy" id="96468"/>
    <lineage>
        <taxon>Bacteria</taxon>
        <taxon>Bacillati</taxon>
        <taxon>Actinomycetota</taxon>
        <taxon>Actinomycetes</taxon>
        <taxon>Mycobacteriales</taxon>
        <taxon>Nocardiaceae</taxon>
        <taxon>Nocardia</taxon>
    </lineage>
</organism>
<dbReference type="RefSeq" id="WP_327097930.1">
    <property type="nucleotide sequence ID" value="NZ_CP109149.1"/>
</dbReference>
<proteinExistence type="predicted"/>
<keyword evidence="3" id="KW-1185">Reference proteome</keyword>
<evidence type="ECO:0000313" key="3">
    <source>
        <dbReference type="Proteomes" id="UP001432062"/>
    </source>
</evidence>
<dbReference type="EMBL" id="CP109441">
    <property type="protein sequence ID" value="WUV44527.1"/>
    <property type="molecule type" value="Genomic_DNA"/>
</dbReference>
<accession>A0ABZ1YRN0</accession>
<dbReference type="Proteomes" id="UP001432062">
    <property type="component" value="Chromosome"/>
</dbReference>
<feature type="signal peptide" evidence="1">
    <location>
        <begin position="1"/>
        <end position="28"/>
    </location>
</feature>